<dbReference type="RefSeq" id="WP_138210824.1">
    <property type="nucleotide sequence ID" value="NZ_CBCRUQ010000002.1"/>
</dbReference>
<sequence length="146" mass="16333">MNKKAIISVISKQKGYEDDIIEVVTPGKFYKKDGKYYVVYEETELSGMEGTTTILKVENDEFTLSRKGTINSKMSFKKNGTDHILYSTPQGSLSFSMDIIKVKVDLNDQGGNIYSNYNLNVADGQSISTELNVNVKIIEDINNSIN</sequence>
<keyword evidence="2" id="KW-1185">Reference proteome</keyword>
<dbReference type="EMBL" id="LR590481">
    <property type="protein sequence ID" value="VTQ94213.1"/>
    <property type="molecule type" value="Genomic_DNA"/>
</dbReference>
<dbReference type="InterPro" id="IPR015231">
    <property type="entry name" value="DUF1934"/>
</dbReference>
<dbReference type="Gene3D" id="2.40.128.20">
    <property type="match status" value="1"/>
</dbReference>
<dbReference type="InterPro" id="IPR012674">
    <property type="entry name" value="Calycin"/>
</dbReference>
<name>A0A4U9RTB7_HATHI</name>
<dbReference type="Pfam" id="PF09148">
    <property type="entry name" value="DUF1934"/>
    <property type="match status" value="1"/>
</dbReference>
<dbReference type="AlphaFoldDB" id="A0A4U9RTB7"/>
<protein>
    <submittedName>
        <fullName evidence="1">Calycin-like domain-containing protein</fullName>
    </submittedName>
</protein>
<organism evidence="1 2">
    <name type="scientific">Hathewaya histolytica</name>
    <name type="common">Clostridium histolyticum</name>
    <dbReference type="NCBI Taxonomy" id="1498"/>
    <lineage>
        <taxon>Bacteria</taxon>
        <taxon>Bacillati</taxon>
        <taxon>Bacillota</taxon>
        <taxon>Clostridia</taxon>
        <taxon>Eubacteriales</taxon>
        <taxon>Clostridiaceae</taxon>
        <taxon>Hathewaya</taxon>
    </lineage>
</organism>
<evidence type="ECO:0000313" key="2">
    <source>
        <dbReference type="Proteomes" id="UP000308489"/>
    </source>
</evidence>
<evidence type="ECO:0000313" key="1">
    <source>
        <dbReference type="EMBL" id="VTQ94213.1"/>
    </source>
</evidence>
<proteinExistence type="predicted"/>
<dbReference type="Proteomes" id="UP000308489">
    <property type="component" value="Chromosome 1"/>
</dbReference>
<dbReference type="KEGG" id="hhw:NCTC503_02281"/>
<accession>A0A4U9RTB7</accession>
<dbReference type="OrthoDB" id="1680906at2"/>
<dbReference type="SUPFAM" id="SSF50814">
    <property type="entry name" value="Lipocalins"/>
    <property type="match status" value="1"/>
</dbReference>
<reference evidence="1 2" key="1">
    <citation type="submission" date="2019-05" db="EMBL/GenBank/DDBJ databases">
        <authorList>
            <consortium name="Pathogen Informatics"/>
        </authorList>
    </citation>
    <scope>NUCLEOTIDE SEQUENCE [LARGE SCALE GENOMIC DNA]</scope>
    <source>
        <strain evidence="1 2">NCTC503</strain>
    </source>
</reference>
<gene>
    <name evidence="1" type="ORF">NCTC503_02281</name>
</gene>